<feature type="signal peptide" evidence="4">
    <location>
        <begin position="1"/>
        <end position="28"/>
    </location>
</feature>
<feature type="domain" description="Peptidase M16 N-terminal" evidence="5">
    <location>
        <begin position="559"/>
        <end position="687"/>
    </location>
</feature>
<comment type="similarity">
    <text evidence="1 2">Belongs to the peptidase M16 family.</text>
</comment>
<dbReference type="Proteomes" id="UP000664277">
    <property type="component" value="Unassembled WGS sequence"/>
</dbReference>
<feature type="region of interest" description="Disordered" evidence="3">
    <location>
        <begin position="493"/>
        <end position="514"/>
    </location>
</feature>
<dbReference type="GO" id="GO:0006508">
    <property type="term" value="P:proteolysis"/>
    <property type="evidence" value="ECO:0007669"/>
    <property type="project" value="InterPro"/>
</dbReference>
<dbReference type="InterPro" id="IPR050361">
    <property type="entry name" value="MPP/UQCRC_Complex"/>
</dbReference>
<dbReference type="InterPro" id="IPR001431">
    <property type="entry name" value="Pept_M16_Zn_BS"/>
</dbReference>
<dbReference type="Pfam" id="PF00675">
    <property type="entry name" value="Peptidase_M16"/>
    <property type="match status" value="2"/>
</dbReference>
<dbReference type="PANTHER" id="PTHR11851:SF49">
    <property type="entry name" value="MITOCHONDRIAL-PROCESSING PEPTIDASE SUBUNIT ALPHA"/>
    <property type="match status" value="1"/>
</dbReference>
<dbReference type="AlphaFoldDB" id="A0A8J7TKE6"/>
<dbReference type="EMBL" id="JAFLCK010000005">
    <property type="protein sequence ID" value="MBN8659800.1"/>
    <property type="molecule type" value="Genomic_DNA"/>
</dbReference>
<gene>
    <name evidence="7" type="ORF">J0M35_05520</name>
</gene>
<evidence type="ECO:0000256" key="3">
    <source>
        <dbReference type="SAM" id="MobiDB-lite"/>
    </source>
</evidence>
<feature type="domain" description="Peptidase M16 C-terminal" evidence="6">
    <location>
        <begin position="705"/>
        <end position="886"/>
    </location>
</feature>
<dbReference type="SUPFAM" id="SSF63411">
    <property type="entry name" value="LuxS/MPP-like metallohydrolase"/>
    <property type="match status" value="4"/>
</dbReference>
<sequence length="960" mass="106787">MQSRYSRSGKLPLASCLTLGVILSQSLAFLQPMSASAEAVKKKSLTANNAIERDLKHGIEAYKLPNGLTVLLVERKTAPVTVVNMVYHVGSRNEAVGYTGSTHFLEHLMFKGTSKHDPLKGNGLDDVLKKVGGINNATTYFDRTNYYEVVPKDSLALALELEADRMRNLLLRKSDRDAEMTVVRNELERGEDEPSDLLTNMTFATAFKEHPYHHPVIGWRSDVEGVPLTRLRKFYQDFYWPDNATLMVIGDFEKGKTLELINQYFGKLSKSPNNFPPVYTKEPPQEGERRFVVSRGKELPRVMIAFHTPEAVSKDTAPLDILSFVLGDSSRKSTRLYKSLIESGLCSECSTSNISLLDPGLFIIQATVQPGQNPVKVEEVIKAELKRLTEKGITAAELDRAKQSIVKRFKLSLSDPMGLAQSLTEGIACAGWQWWCNYPDQVLAVKKAETDKVTATFNENNRTVGYYLPKGESLSQYSDQYLKASEKIELPAIADESSQPTETAASEKTKASIKTTASASPMADSITSKAGSKIAPRVERIVLKNGLTVLMLNIDHCQTVAVSGKIRAGDYFASAGQAAYPELLARILGYGTKKFSKEELARKLENMGANLDFSSESFFHTFDSEVTSDDLEDMLKLVASSLMEAKLDEADLKEVQKIYAAQLKEESSQTAMLAWNKLLTRMYRKDSVYFADSYEDQIKQVNETTIDNLRHYYSKNYIPANTVLTLVGDFKGKQGKIKELLESEFGHWQGSARQEIKVTDQVLNKENEIKSPLVSKLPDKANVDIVLARPVDLSVKAPDYLPSLVANAVLGYDSFACRLAPVRDRYGLTYGIYSRIVDPEYPFAPWSIELSVNPENVKKALKIVDGIVKDFNAKGITQAELDKEKSHLAGTFQVGLRSPRAMARKLSEYEQLGQPLANIDNFPERLSKVGLGDVNKAIAKYFDPKKLKLSVAGNLKGELD</sequence>
<reference evidence="7" key="1">
    <citation type="submission" date="2021-02" db="EMBL/GenBank/DDBJ databases">
        <title>Genome-Resolved Metagenomics of a Microbial Community Performing Photosynthetic Biological Nutrient Removal.</title>
        <authorList>
            <person name="Mcdaniel E.A."/>
        </authorList>
    </citation>
    <scope>NUCLEOTIDE SEQUENCE</scope>
    <source>
        <strain evidence="7">UWPOB_OBS1</strain>
    </source>
</reference>
<name>A0A8J7TKE6_9BACT</name>
<feature type="domain" description="Peptidase M16 C-terminal" evidence="6">
    <location>
        <begin position="228"/>
        <end position="404"/>
    </location>
</feature>
<evidence type="ECO:0000259" key="5">
    <source>
        <dbReference type="Pfam" id="PF00675"/>
    </source>
</evidence>
<evidence type="ECO:0000256" key="4">
    <source>
        <dbReference type="SAM" id="SignalP"/>
    </source>
</evidence>
<dbReference type="GO" id="GO:0004222">
    <property type="term" value="F:metalloendopeptidase activity"/>
    <property type="evidence" value="ECO:0007669"/>
    <property type="project" value="InterPro"/>
</dbReference>
<protein>
    <submittedName>
        <fullName evidence="7">Insulinase family protein</fullName>
    </submittedName>
</protein>
<dbReference type="InterPro" id="IPR011765">
    <property type="entry name" value="Pept_M16_N"/>
</dbReference>
<evidence type="ECO:0000313" key="7">
    <source>
        <dbReference type="EMBL" id="MBN8659800.1"/>
    </source>
</evidence>
<dbReference type="Gene3D" id="3.30.830.10">
    <property type="entry name" value="Metalloenzyme, LuxS/M16 peptidase-like"/>
    <property type="match status" value="4"/>
</dbReference>
<keyword evidence="4" id="KW-0732">Signal</keyword>
<evidence type="ECO:0000256" key="2">
    <source>
        <dbReference type="RuleBase" id="RU004447"/>
    </source>
</evidence>
<dbReference type="InterPro" id="IPR007863">
    <property type="entry name" value="Peptidase_M16_C"/>
</dbReference>
<evidence type="ECO:0000313" key="8">
    <source>
        <dbReference type="Proteomes" id="UP000664277"/>
    </source>
</evidence>
<dbReference type="PROSITE" id="PS00143">
    <property type="entry name" value="INSULINASE"/>
    <property type="match status" value="1"/>
</dbReference>
<organism evidence="7 8">
    <name type="scientific">Candidatus Obscuribacter phosphatis</name>
    <dbReference type="NCBI Taxonomy" id="1906157"/>
    <lineage>
        <taxon>Bacteria</taxon>
        <taxon>Bacillati</taxon>
        <taxon>Candidatus Melainabacteria</taxon>
        <taxon>Candidatus Obscuribacterales</taxon>
        <taxon>Candidatus Obscuribacteraceae</taxon>
        <taxon>Candidatus Obscuribacter</taxon>
    </lineage>
</organism>
<dbReference type="GO" id="GO:0046872">
    <property type="term" value="F:metal ion binding"/>
    <property type="evidence" value="ECO:0007669"/>
    <property type="project" value="InterPro"/>
</dbReference>
<dbReference type="PANTHER" id="PTHR11851">
    <property type="entry name" value="METALLOPROTEASE"/>
    <property type="match status" value="1"/>
</dbReference>
<evidence type="ECO:0000256" key="1">
    <source>
        <dbReference type="ARBA" id="ARBA00007261"/>
    </source>
</evidence>
<accession>A0A8J7TKE6</accession>
<feature type="chain" id="PRO_5035319971" evidence="4">
    <location>
        <begin position="29"/>
        <end position="960"/>
    </location>
</feature>
<comment type="caution">
    <text evidence="7">The sequence shown here is derived from an EMBL/GenBank/DDBJ whole genome shotgun (WGS) entry which is preliminary data.</text>
</comment>
<evidence type="ECO:0000259" key="6">
    <source>
        <dbReference type="Pfam" id="PF05193"/>
    </source>
</evidence>
<proteinExistence type="inferred from homology"/>
<feature type="domain" description="Peptidase M16 N-terminal" evidence="5">
    <location>
        <begin position="70"/>
        <end position="217"/>
    </location>
</feature>
<dbReference type="InterPro" id="IPR011249">
    <property type="entry name" value="Metalloenz_LuxS/M16"/>
</dbReference>
<dbReference type="Pfam" id="PF05193">
    <property type="entry name" value="Peptidase_M16_C"/>
    <property type="match status" value="2"/>
</dbReference>